<reference evidence="3" key="1">
    <citation type="submission" date="2014-05" db="EMBL/GenBank/DDBJ databases">
        <title>The transcriptome of the halophilic microalga Tetraselmis sp. GSL018 isolated from the Great Salt Lake, Utah.</title>
        <authorList>
            <person name="Jinkerson R.E."/>
            <person name="D'Adamo S."/>
            <person name="Posewitz M.C."/>
        </authorList>
    </citation>
    <scope>NUCLEOTIDE SEQUENCE</scope>
    <source>
        <strain evidence="3">GSL018</strain>
    </source>
</reference>
<evidence type="ECO:0000313" key="3">
    <source>
        <dbReference type="EMBL" id="JAC70004.1"/>
    </source>
</evidence>
<dbReference type="InterPro" id="IPR045573">
    <property type="entry name" value="Fut8_N_cat"/>
</dbReference>
<keyword evidence="1" id="KW-0732">Signal</keyword>
<dbReference type="EMBL" id="GBEZ01016228">
    <property type="protein sequence ID" value="JAC70004.1"/>
    <property type="molecule type" value="Transcribed_RNA"/>
</dbReference>
<organism evidence="3">
    <name type="scientific">Tetraselmis sp. GSL018</name>
    <dbReference type="NCBI Taxonomy" id="582737"/>
    <lineage>
        <taxon>Eukaryota</taxon>
        <taxon>Viridiplantae</taxon>
        <taxon>Chlorophyta</taxon>
        <taxon>core chlorophytes</taxon>
        <taxon>Chlorodendrophyceae</taxon>
        <taxon>Chlorodendrales</taxon>
        <taxon>Chlorodendraceae</taxon>
        <taxon>Tetraselmis</taxon>
    </lineage>
</organism>
<dbReference type="Gene3D" id="3.40.50.11350">
    <property type="match status" value="1"/>
</dbReference>
<dbReference type="Pfam" id="PF19745">
    <property type="entry name" value="FUT8_N_cat"/>
    <property type="match status" value="1"/>
</dbReference>
<protein>
    <submittedName>
        <fullName evidence="3">Alpha-( )-fucosyltransferase</fullName>
    </submittedName>
</protein>
<gene>
    <name evidence="3" type="ORF">TSPGSL018_5084</name>
</gene>
<keyword evidence="3" id="KW-0328">Glycosyltransferase</keyword>
<accession>A0A061RGU2</accession>
<proteinExistence type="predicted"/>
<feature type="domain" description="Alpha-(1,6)-fucosyltransferase N- and catalytic" evidence="2">
    <location>
        <begin position="232"/>
        <end position="414"/>
    </location>
</feature>
<evidence type="ECO:0000259" key="2">
    <source>
        <dbReference type="Pfam" id="PF19745"/>
    </source>
</evidence>
<name>A0A061RGU2_9CHLO</name>
<dbReference type="AlphaFoldDB" id="A0A061RGU2"/>
<dbReference type="PANTHER" id="PTHR13132">
    <property type="entry name" value="ALPHA- 1,6 -FUCOSYLTRANSFERASE"/>
    <property type="match status" value="1"/>
</dbReference>
<dbReference type="PANTHER" id="PTHR13132:SF29">
    <property type="entry name" value="ALPHA-(1,6)-FUCOSYLTRANSFERASE"/>
    <property type="match status" value="1"/>
</dbReference>
<feature type="signal peptide" evidence="1">
    <location>
        <begin position="1"/>
        <end position="19"/>
    </location>
</feature>
<sequence>MKVLVFFLAFCVECDYARSRTESEIVRKALRDYASRPVVKAAVVRPQAFENLVGNVTLGCQAVSPCGVWVESVNSNGKATCRDLCVDNRYLPPRLPGGPASGDAAAAAELQRRLRVAQFPPRCDPAAAHVMGSPRAGLGVALHYAAHSLLVAASAGAAFVPSKAYLSTWATPRLCSARESFTCFFRPVTSCARVGKGSAKELPAEIESEALRLGKKGIRDDVATPGLAERGSMWALGQALRFLWQPAAALRRRIGRARASALSALRGPVIGVHVRRGDACASGRRCFGWSDYRTEAVAARRLYGASSIFLASDSDEVVEECRKDNEFHCVAVQMNRSAFTPTQRAQKKSQAYLENRIRAGELDGDEVALSALVDLALLGECDIFIGTFSSAFSRLAVLLMMAQHQHPIPFISLDSPLGQPDGTIL</sequence>
<evidence type="ECO:0000256" key="1">
    <source>
        <dbReference type="SAM" id="SignalP"/>
    </source>
</evidence>
<dbReference type="GO" id="GO:0006487">
    <property type="term" value="P:protein N-linked glycosylation"/>
    <property type="evidence" value="ECO:0007669"/>
    <property type="project" value="TreeGrafter"/>
</dbReference>
<keyword evidence="3" id="KW-0808">Transferase</keyword>
<dbReference type="GO" id="GO:0046921">
    <property type="term" value="F:alpha-(1-&gt;6)-fucosyltransferase activity"/>
    <property type="evidence" value="ECO:0007669"/>
    <property type="project" value="TreeGrafter"/>
</dbReference>
<feature type="chain" id="PRO_5030002185" evidence="1">
    <location>
        <begin position="20"/>
        <end position="425"/>
    </location>
</feature>